<keyword evidence="2" id="KW-0808">Transferase</keyword>
<protein>
    <submittedName>
        <fullName evidence="2">Class I SAM-dependent methyltransferase</fullName>
    </submittedName>
</protein>
<dbReference type="Gene3D" id="3.40.50.150">
    <property type="entry name" value="Vaccinia Virus protein VP39"/>
    <property type="match status" value="1"/>
</dbReference>
<name>A0A3P3UB00_9BACL</name>
<dbReference type="CDD" id="cd02440">
    <property type="entry name" value="AdoMet_MTases"/>
    <property type="match status" value="1"/>
</dbReference>
<dbReference type="OrthoDB" id="9795864at2"/>
<accession>A0A3P3UB00</accession>
<comment type="caution">
    <text evidence="2">The sequence shown here is derived from an EMBL/GenBank/DDBJ whole genome shotgun (WGS) entry which is preliminary data.</text>
</comment>
<dbReference type="InterPro" id="IPR052939">
    <property type="entry name" value="23S_rRNA_MeTrnsfrase_RlmA"/>
</dbReference>
<reference evidence="2 3" key="1">
    <citation type="submission" date="2018-11" db="EMBL/GenBank/DDBJ databases">
        <title>Genome sequencing of Paenibacillus sp. KCOM 3021 (= ChDC PVNT-B20).</title>
        <authorList>
            <person name="Kook J.-K."/>
            <person name="Park S.-N."/>
            <person name="Lim Y.K."/>
        </authorList>
    </citation>
    <scope>NUCLEOTIDE SEQUENCE [LARGE SCALE GENOMIC DNA]</scope>
    <source>
        <strain evidence="2 3">KCOM 3021</strain>
    </source>
</reference>
<dbReference type="SUPFAM" id="SSF53335">
    <property type="entry name" value="S-adenosyl-L-methionine-dependent methyltransferases"/>
    <property type="match status" value="1"/>
</dbReference>
<dbReference type="Pfam" id="PF08241">
    <property type="entry name" value="Methyltransf_11"/>
    <property type="match status" value="1"/>
</dbReference>
<dbReference type="InterPro" id="IPR013216">
    <property type="entry name" value="Methyltransf_11"/>
</dbReference>
<gene>
    <name evidence="2" type="ORF">EHV15_12445</name>
</gene>
<organism evidence="2 3">
    <name type="scientific">Paenibacillus oralis</name>
    <dbReference type="NCBI Taxonomy" id="2490856"/>
    <lineage>
        <taxon>Bacteria</taxon>
        <taxon>Bacillati</taxon>
        <taxon>Bacillota</taxon>
        <taxon>Bacilli</taxon>
        <taxon>Bacillales</taxon>
        <taxon>Paenibacillaceae</taxon>
        <taxon>Paenibacillus</taxon>
    </lineage>
</organism>
<dbReference type="GO" id="GO:0008757">
    <property type="term" value="F:S-adenosylmethionine-dependent methyltransferase activity"/>
    <property type="evidence" value="ECO:0007669"/>
    <property type="project" value="InterPro"/>
</dbReference>
<proteinExistence type="predicted"/>
<keyword evidence="3" id="KW-1185">Reference proteome</keyword>
<evidence type="ECO:0000259" key="1">
    <source>
        <dbReference type="Pfam" id="PF08241"/>
    </source>
</evidence>
<dbReference type="PANTHER" id="PTHR43460:SF1">
    <property type="entry name" value="METHYLTRANSFERASE TYPE 11 DOMAIN-CONTAINING PROTEIN"/>
    <property type="match status" value="1"/>
</dbReference>
<sequence>MNRNELRKRWQVEEAKGFRGWDFSYLTGRMAEEELPWDYETSVKSLMDGDTVMLDMGTGGGEFLLSLSPPPGRTYATESYPPNYELCRAKLLAYGIEVKFVEDDDVLPFEDGLFDLVINRHESFSPREVSRILKPGGVFVTQQVGGMNNRELSRFLLGEGAMTTPADFGLAQTAEALEKAGFMVLDRQECFPQLRFKDVGALVFFAKIIEWEFAGFSVDRCLERLLELHEAAERDGEVTSREHRFFILARKPFM</sequence>
<dbReference type="AlphaFoldDB" id="A0A3P3UB00"/>
<dbReference type="Proteomes" id="UP000267017">
    <property type="component" value="Unassembled WGS sequence"/>
</dbReference>
<evidence type="ECO:0000313" key="3">
    <source>
        <dbReference type="Proteomes" id="UP000267017"/>
    </source>
</evidence>
<dbReference type="EMBL" id="RRCN01000001">
    <property type="protein sequence ID" value="RRJ67535.1"/>
    <property type="molecule type" value="Genomic_DNA"/>
</dbReference>
<feature type="domain" description="Methyltransferase type 11" evidence="1">
    <location>
        <begin position="54"/>
        <end position="140"/>
    </location>
</feature>
<dbReference type="PANTHER" id="PTHR43460">
    <property type="entry name" value="METHYLTRANSFERASE"/>
    <property type="match status" value="1"/>
</dbReference>
<evidence type="ECO:0000313" key="2">
    <source>
        <dbReference type="EMBL" id="RRJ67535.1"/>
    </source>
</evidence>
<keyword evidence="2" id="KW-0489">Methyltransferase</keyword>
<dbReference type="InterPro" id="IPR029063">
    <property type="entry name" value="SAM-dependent_MTases_sf"/>
</dbReference>
<dbReference type="GO" id="GO:0032259">
    <property type="term" value="P:methylation"/>
    <property type="evidence" value="ECO:0007669"/>
    <property type="project" value="UniProtKB-KW"/>
</dbReference>